<keyword evidence="9 12" id="KW-0408">Iron</keyword>
<evidence type="ECO:0000256" key="11">
    <source>
        <dbReference type="ARBA" id="ARBA00023136"/>
    </source>
</evidence>
<organism evidence="14">
    <name type="scientific">Phanerodontia chrysosporium</name>
    <name type="common">White-rot fungus</name>
    <name type="synonym">Sporotrichum pruinosum</name>
    <dbReference type="NCBI Taxonomy" id="2822231"/>
    <lineage>
        <taxon>Eukaryota</taxon>
        <taxon>Fungi</taxon>
        <taxon>Dikarya</taxon>
        <taxon>Basidiomycota</taxon>
        <taxon>Agaricomycotina</taxon>
        <taxon>Agaricomycetes</taxon>
        <taxon>Polyporales</taxon>
        <taxon>Phanerochaetaceae</taxon>
        <taxon>Phanerodontia</taxon>
    </lineage>
</organism>
<keyword evidence="4 12" id="KW-0349">Heme</keyword>
<dbReference type="InterPro" id="IPR017972">
    <property type="entry name" value="Cyt_P450_CS"/>
</dbReference>
<sequence>MVPVYILILLVTFLYFGTWFKQAKWCSVPTMGPTAPLLSYWGVLRYMTRPRDVLREGHVKFGGRPFRVASPLRWQYIVSSPELIDELRRAPDAELDPLAAADDILHFVKALGTKFASNTYHVPIVRTTLTKNIGALLPSVLDEMRVAFAHYIPADKEWHPVVAHDTNVRIVTQTSSRIFVGLPLCRDPELLKITMSYTPTVMKTGLLLKVLPRPLQSFVQRGSGSIDALIDRAHRLLLPTIEERRRMMDKYGAEWLDKPNDMLQWLMDSAEGEERTPRGLAARMLAVYFAATDTAALGFTVALYRLAAHPEYVQPLREEVEAVIAQDGWTREAFRKMPKVDSFLKECMRLQGPSTLLLQRKAMQDFTFSDGTFVPKGSHVATSIVATHCDSAYYSDPLTFNPWRFVGAEDDAQDSKHRFATTSPEYLLFGYGRHACAGRFFAEIQLEMMMAYVVTTYDVRMEKPGVLPEPIEFGSMSLPSMTAKVCFRKRATE</sequence>
<name>G5EJN1_PHACH</name>
<evidence type="ECO:0000256" key="3">
    <source>
        <dbReference type="ARBA" id="ARBA00010617"/>
    </source>
</evidence>
<dbReference type="GO" id="GO:0016020">
    <property type="term" value="C:membrane"/>
    <property type="evidence" value="ECO:0007669"/>
    <property type="project" value="UniProtKB-SubCell"/>
</dbReference>
<evidence type="ECO:0000256" key="12">
    <source>
        <dbReference type="PIRSR" id="PIRSR602403-1"/>
    </source>
</evidence>
<comment type="similarity">
    <text evidence="3 13">Belongs to the cytochrome P450 family.</text>
</comment>
<dbReference type="GO" id="GO:0020037">
    <property type="term" value="F:heme binding"/>
    <property type="evidence" value="ECO:0007669"/>
    <property type="project" value="InterPro"/>
</dbReference>
<dbReference type="GO" id="GO:0004497">
    <property type="term" value="F:monooxygenase activity"/>
    <property type="evidence" value="ECO:0007669"/>
    <property type="project" value="UniProtKB-KW"/>
</dbReference>
<comment type="cofactor">
    <cofactor evidence="1 12">
        <name>heme</name>
        <dbReference type="ChEBI" id="CHEBI:30413"/>
    </cofactor>
</comment>
<dbReference type="Pfam" id="PF00067">
    <property type="entry name" value="p450"/>
    <property type="match status" value="1"/>
</dbReference>
<dbReference type="CDD" id="cd11041">
    <property type="entry name" value="CYP503A1-like"/>
    <property type="match status" value="1"/>
</dbReference>
<evidence type="ECO:0000256" key="13">
    <source>
        <dbReference type="RuleBase" id="RU000461"/>
    </source>
</evidence>
<dbReference type="GO" id="GO:0005506">
    <property type="term" value="F:iron ion binding"/>
    <property type="evidence" value="ECO:0007669"/>
    <property type="project" value="InterPro"/>
</dbReference>
<dbReference type="PROSITE" id="PS00086">
    <property type="entry name" value="CYTOCHROME_P450"/>
    <property type="match status" value="1"/>
</dbReference>
<protein>
    <submittedName>
        <fullName evidence="14">Cytochrome P450</fullName>
    </submittedName>
</protein>
<dbReference type="GO" id="GO:0016705">
    <property type="term" value="F:oxidoreductase activity, acting on paired donors, with incorporation or reduction of molecular oxygen"/>
    <property type="evidence" value="ECO:0007669"/>
    <property type="project" value="InterPro"/>
</dbReference>
<evidence type="ECO:0000256" key="1">
    <source>
        <dbReference type="ARBA" id="ARBA00001971"/>
    </source>
</evidence>
<accession>G5EJN1</accession>
<evidence type="ECO:0000256" key="8">
    <source>
        <dbReference type="ARBA" id="ARBA00023002"/>
    </source>
</evidence>
<dbReference type="SUPFAM" id="SSF48264">
    <property type="entry name" value="Cytochrome P450"/>
    <property type="match status" value="1"/>
</dbReference>
<feature type="binding site" description="axial binding residue" evidence="12">
    <location>
        <position position="436"/>
    </location>
    <ligand>
        <name>heme</name>
        <dbReference type="ChEBI" id="CHEBI:30413"/>
    </ligand>
    <ligandPart>
        <name>Fe</name>
        <dbReference type="ChEBI" id="CHEBI:18248"/>
    </ligandPart>
</feature>
<dbReference type="VEuPathDB" id="FungiDB:AGR57_8462"/>
<dbReference type="EMBL" id="AB597806">
    <property type="protein sequence ID" value="BAL05093.1"/>
    <property type="molecule type" value="mRNA"/>
</dbReference>
<dbReference type="AlphaFoldDB" id="G5EJN1"/>
<proteinExistence type="evidence at transcript level"/>
<evidence type="ECO:0000256" key="7">
    <source>
        <dbReference type="ARBA" id="ARBA00022989"/>
    </source>
</evidence>
<evidence type="ECO:0000256" key="2">
    <source>
        <dbReference type="ARBA" id="ARBA00004370"/>
    </source>
</evidence>
<reference evidence="14" key="1">
    <citation type="submission" date="2010-10" db="EMBL/GenBank/DDBJ databases">
        <title>Phanerochaete chrysosporium cytochrome P450.</title>
        <authorList>
            <person name="Hirosue S."/>
            <person name="Hiratsuka N."/>
            <person name="Ichinose H."/>
            <person name="Wariishi H."/>
        </authorList>
    </citation>
    <scope>NUCLEOTIDE SEQUENCE</scope>
    <source>
        <strain evidence="14">ATCC 34541</strain>
    </source>
</reference>
<evidence type="ECO:0000256" key="5">
    <source>
        <dbReference type="ARBA" id="ARBA00022692"/>
    </source>
</evidence>
<evidence type="ECO:0000256" key="6">
    <source>
        <dbReference type="ARBA" id="ARBA00022723"/>
    </source>
</evidence>
<dbReference type="PANTHER" id="PTHR46206:SF5">
    <property type="entry name" value="P450, PUTATIVE (EUROFUNG)-RELATED"/>
    <property type="match status" value="1"/>
</dbReference>
<comment type="subcellular location">
    <subcellularLocation>
        <location evidence="2">Membrane</location>
    </subcellularLocation>
</comment>
<dbReference type="Gene3D" id="1.10.630.10">
    <property type="entry name" value="Cytochrome P450"/>
    <property type="match status" value="1"/>
</dbReference>
<keyword evidence="5" id="KW-0812">Transmembrane</keyword>
<evidence type="ECO:0000256" key="4">
    <source>
        <dbReference type="ARBA" id="ARBA00022617"/>
    </source>
</evidence>
<evidence type="ECO:0000256" key="9">
    <source>
        <dbReference type="ARBA" id="ARBA00023004"/>
    </source>
</evidence>
<dbReference type="InterPro" id="IPR036396">
    <property type="entry name" value="Cyt_P450_sf"/>
</dbReference>
<evidence type="ECO:0000313" key="14">
    <source>
        <dbReference type="EMBL" id="BAL05093.1"/>
    </source>
</evidence>
<keyword evidence="11" id="KW-0472">Membrane</keyword>
<keyword evidence="6 12" id="KW-0479">Metal-binding</keyword>
<evidence type="ECO:0000256" key="10">
    <source>
        <dbReference type="ARBA" id="ARBA00023033"/>
    </source>
</evidence>
<keyword evidence="10 13" id="KW-0503">Monooxygenase</keyword>
<dbReference type="InterPro" id="IPR002403">
    <property type="entry name" value="Cyt_P450_E_grp-IV"/>
</dbReference>
<dbReference type="PANTHER" id="PTHR46206">
    <property type="entry name" value="CYTOCHROME P450"/>
    <property type="match status" value="1"/>
</dbReference>
<dbReference type="PRINTS" id="PR00465">
    <property type="entry name" value="EP450IV"/>
</dbReference>
<dbReference type="InterPro" id="IPR001128">
    <property type="entry name" value="Cyt_P450"/>
</dbReference>
<keyword evidence="8 13" id="KW-0560">Oxidoreductase</keyword>
<keyword evidence="7" id="KW-1133">Transmembrane helix</keyword>
<gene>
    <name evidence="14" type="primary">PcCYP_16a</name>
</gene>